<feature type="compositionally biased region" description="Basic and acidic residues" evidence="1">
    <location>
        <begin position="16"/>
        <end position="30"/>
    </location>
</feature>
<evidence type="ECO:0000313" key="4">
    <source>
        <dbReference type="RefSeq" id="XP_013382747.1"/>
    </source>
</evidence>
<dbReference type="KEGG" id="lak:106153385"/>
<dbReference type="GeneID" id="106153385"/>
<proteinExistence type="predicted"/>
<evidence type="ECO:0000256" key="2">
    <source>
        <dbReference type="SAM" id="Phobius"/>
    </source>
</evidence>
<feature type="transmembrane region" description="Helical" evidence="2">
    <location>
        <begin position="57"/>
        <end position="81"/>
    </location>
</feature>
<keyword evidence="2" id="KW-1133">Transmembrane helix</keyword>
<protein>
    <submittedName>
        <fullName evidence="4">Uncharacterized protein LOC106153385</fullName>
    </submittedName>
</protein>
<keyword evidence="3" id="KW-1185">Reference proteome</keyword>
<gene>
    <name evidence="4" type="primary">LOC106153385</name>
</gene>
<evidence type="ECO:0000313" key="3">
    <source>
        <dbReference type="Proteomes" id="UP000085678"/>
    </source>
</evidence>
<dbReference type="Proteomes" id="UP000085678">
    <property type="component" value="Unplaced"/>
</dbReference>
<dbReference type="InParanoid" id="A0A1S3H9R8"/>
<organism evidence="3 4">
    <name type="scientific">Lingula anatina</name>
    <name type="common">Brachiopod</name>
    <name type="synonym">Lingula unguis</name>
    <dbReference type="NCBI Taxonomy" id="7574"/>
    <lineage>
        <taxon>Eukaryota</taxon>
        <taxon>Metazoa</taxon>
        <taxon>Spiralia</taxon>
        <taxon>Lophotrochozoa</taxon>
        <taxon>Brachiopoda</taxon>
        <taxon>Linguliformea</taxon>
        <taxon>Lingulata</taxon>
        <taxon>Lingulida</taxon>
        <taxon>Linguloidea</taxon>
        <taxon>Lingulidae</taxon>
        <taxon>Lingula</taxon>
    </lineage>
</organism>
<keyword evidence="2" id="KW-0472">Membrane</keyword>
<feature type="region of interest" description="Disordered" evidence="1">
    <location>
        <begin position="1"/>
        <end position="53"/>
    </location>
</feature>
<keyword evidence="2" id="KW-0812">Transmembrane</keyword>
<reference evidence="4" key="1">
    <citation type="submission" date="2025-08" db="UniProtKB">
        <authorList>
            <consortium name="RefSeq"/>
        </authorList>
    </citation>
    <scope>IDENTIFICATION</scope>
    <source>
        <tissue evidence="4">Gonads</tissue>
    </source>
</reference>
<dbReference type="AlphaFoldDB" id="A0A1S3H9R8"/>
<name>A0A1S3H9R8_LINAN</name>
<accession>A0A1S3H9R8</accession>
<evidence type="ECO:0000256" key="1">
    <source>
        <dbReference type="SAM" id="MobiDB-lite"/>
    </source>
</evidence>
<dbReference type="RefSeq" id="XP_013382747.1">
    <property type="nucleotide sequence ID" value="XM_013527293.1"/>
</dbReference>
<sequence length="146" mass="15501">MTSMKPSTTPKPPSSTKDKPSTKPSQDESTTKPGDGKTGTGGKTEAQKAEQTDKTAVYASVGVIGGVVLIVVVVVISVFVIRTKAWTRLRHTFNSAETISYDNAAYTELGPNTQSSADLYNPLYASIAKDRATIPIKPYSVGESMS</sequence>